<sequence length="355" mass="41477">MLINKRITIMNESENIILENSASNPLATEIKQLIARSRRQVATQVNSAITLLYWNIGKRIKQEVLKDQRAEYGKQILSNLSKELTVAFGKGWGEQQLRHCIRCAEVFVDGEILYTLCIELSWSHIRTLMFIDEPLKRDFYIEMCKMEHWSVRQLNKRIDSMLYERTAISKKPEQTIAHDIELLRKEKQLTPEMAFRDPVILDFLGLNDTYSEKDLESAILAHLQNFIMELGSDFAFLARQKRITIDNVDYYIDLLFYHRKLKRLIAIELKLGKFKVEHKSQIELYLRWLDKHERAEGENSPMGILLCAEKSDSLVELLELGNSGIHIAQYLTELPDKKVLEVQLKKSIKLAKERL</sequence>
<name>B3CIR9_9BACE</name>
<reference evidence="3 4" key="2">
    <citation type="submission" date="2008-04" db="EMBL/GenBank/DDBJ databases">
        <authorList>
            <person name="Fulton L."/>
            <person name="Clifton S."/>
            <person name="Fulton B."/>
            <person name="Xu J."/>
            <person name="Minx P."/>
            <person name="Pepin K.H."/>
            <person name="Johnson M."/>
            <person name="Thiruvilangam P."/>
            <person name="Bhonagiri V."/>
            <person name="Nash W.E."/>
            <person name="Mardis E.R."/>
            <person name="Wilson R.K."/>
        </authorList>
    </citation>
    <scope>NUCLEOTIDE SEQUENCE [LARGE SCALE GENOMIC DNA]</scope>
    <source>
        <strain evidence="3 4">DSM 17393</strain>
    </source>
</reference>
<dbReference type="PANTHER" id="PTHR30547">
    <property type="entry name" value="UNCHARACTERIZED PROTEIN YHCG-RELATED"/>
    <property type="match status" value="1"/>
</dbReference>
<evidence type="ECO:0008006" key="5">
    <source>
        <dbReference type="Google" id="ProtNLM"/>
    </source>
</evidence>
<dbReference type="InterPro" id="IPR011856">
    <property type="entry name" value="tRNA_endonuc-like_dom_sf"/>
</dbReference>
<evidence type="ECO:0000259" key="2">
    <source>
        <dbReference type="Pfam" id="PF17761"/>
    </source>
</evidence>
<evidence type="ECO:0000313" key="3">
    <source>
        <dbReference type="EMBL" id="EDV04126.1"/>
    </source>
</evidence>
<dbReference type="InterPro" id="IPR041527">
    <property type="entry name" value="YhcG_N"/>
</dbReference>
<feature type="domain" description="YhcG N-terminal" evidence="2">
    <location>
        <begin position="29"/>
        <end position="165"/>
    </location>
</feature>
<dbReference type="Pfam" id="PF06250">
    <property type="entry name" value="YhcG_C"/>
    <property type="match status" value="1"/>
</dbReference>
<dbReference type="InterPro" id="IPR053148">
    <property type="entry name" value="PD-DEXK-like_domain"/>
</dbReference>
<dbReference type="STRING" id="471870.BACINT_03258"/>
<accession>B3CIR9</accession>
<dbReference type="InterPro" id="IPR009362">
    <property type="entry name" value="YhcG_C"/>
</dbReference>
<dbReference type="Proteomes" id="UP000004596">
    <property type="component" value="Unassembled WGS sequence"/>
</dbReference>
<dbReference type="eggNOG" id="COG4804">
    <property type="taxonomic scope" value="Bacteria"/>
</dbReference>
<reference evidence="3 4" key="1">
    <citation type="submission" date="2008-04" db="EMBL/GenBank/DDBJ databases">
        <title>Draft genome sequence of Bacteroides intestinalis (DSM 17393).</title>
        <authorList>
            <person name="Sudarsanam P."/>
            <person name="Ley R."/>
            <person name="Guruge J."/>
            <person name="Turnbaugh P.J."/>
            <person name="Mahowald M."/>
            <person name="Liep D."/>
            <person name="Gordon J."/>
        </authorList>
    </citation>
    <scope>NUCLEOTIDE SEQUENCE [LARGE SCALE GENOMIC DNA]</scope>
    <source>
        <strain evidence="3 4">DSM 17393</strain>
    </source>
</reference>
<evidence type="ECO:0000313" key="4">
    <source>
        <dbReference type="Proteomes" id="UP000004596"/>
    </source>
</evidence>
<dbReference type="AlphaFoldDB" id="B3CIR9"/>
<proteinExistence type="predicted"/>
<dbReference type="Pfam" id="PF17761">
    <property type="entry name" value="DUF1016_N"/>
    <property type="match status" value="1"/>
</dbReference>
<comment type="caution">
    <text evidence="3">The sequence shown here is derived from an EMBL/GenBank/DDBJ whole genome shotgun (WGS) entry which is preliminary data.</text>
</comment>
<protein>
    <recommendedName>
        <fullName evidence="5">Cytoplasmic protein</fullName>
    </recommendedName>
</protein>
<gene>
    <name evidence="3" type="ORF">BACINT_03258</name>
</gene>
<evidence type="ECO:0000259" key="1">
    <source>
        <dbReference type="Pfam" id="PF06250"/>
    </source>
</evidence>
<organism evidence="3 4">
    <name type="scientific">Bacteroides intestinalis DSM 17393</name>
    <dbReference type="NCBI Taxonomy" id="471870"/>
    <lineage>
        <taxon>Bacteria</taxon>
        <taxon>Pseudomonadati</taxon>
        <taxon>Bacteroidota</taxon>
        <taxon>Bacteroidia</taxon>
        <taxon>Bacteroidales</taxon>
        <taxon>Bacteroidaceae</taxon>
        <taxon>Bacteroides</taxon>
    </lineage>
</organism>
<feature type="domain" description="YhcG PDDEXK nuclease" evidence="1">
    <location>
        <begin position="194"/>
        <end position="343"/>
    </location>
</feature>
<dbReference type="Gene3D" id="3.40.1350.10">
    <property type="match status" value="1"/>
</dbReference>
<dbReference type="GO" id="GO:0003676">
    <property type="term" value="F:nucleic acid binding"/>
    <property type="evidence" value="ECO:0007669"/>
    <property type="project" value="InterPro"/>
</dbReference>
<dbReference type="PANTHER" id="PTHR30547:SF5">
    <property type="entry name" value="NUCLEASE YHCG-RELATED"/>
    <property type="match status" value="1"/>
</dbReference>
<dbReference type="EMBL" id="ABJL02000008">
    <property type="protein sequence ID" value="EDV04126.1"/>
    <property type="molecule type" value="Genomic_DNA"/>
</dbReference>